<dbReference type="SUPFAM" id="SSF52540">
    <property type="entry name" value="P-loop containing nucleoside triphosphate hydrolases"/>
    <property type="match status" value="1"/>
</dbReference>
<dbReference type="CDD" id="cd03230">
    <property type="entry name" value="ABC_DR_subfamily_A"/>
    <property type="match status" value="1"/>
</dbReference>
<protein>
    <submittedName>
        <fullName evidence="6">ABC transporter ATP-binding protein</fullName>
    </submittedName>
</protein>
<keyword evidence="3" id="KW-0547">Nucleotide-binding</keyword>
<keyword evidence="4 6" id="KW-0067">ATP-binding</keyword>
<dbReference type="AlphaFoldDB" id="A0A7X9FRW1"/>
<dbReference type="Gene3D" id="3.40.50.300">
    <property type="entry name" value="P-loop containing nucleotide triphosphate hydrolases"/>
    <property type="match status" value="1"/>
</dbReference>
<proteinExistence type="inferred from homology"/>
<evidence type="ECO:0000259" key="5">
    <source>
        <dbReference type="PROSITE" id="PS50893"/>
    </source>
</evidence>
<comment type="similarity">
    <text evidence="1">Belongs to the ABC transporter superfamily.</text>
</comment>
<gene>
    <name evidence="6" type="ORF">GYA55_07930</name>
</gene>
<dbReference type="EMBL" id="JAAZON010000349">
    <property type="protein sequence ID" value="NMC63082.1"/>
    <property type="molecule type" value="Genomic_DNA"/>
</dbReference>
<dbReference type="Proteomes" id="UP000524246">
    <property type="component" value="Unassembled WGS sequence"/>
</dbReference>
<feature type="domain" description="ABC transporter" evidence="5">
    <location>
        <begin position="12"/>
        <end position="246"/>
    </location>
</feature>
<dbReference type="InterPro" id="IPR003593">
    <property type="entry name" value="AAA+_ATPase"/>
</dbReference>
<dbReference type="SMART" id="SM00382">
    <property type="entry name" value="AAA"/>
    <property type="match status" value="1"/>
</dbReference>
<keyword evidence="2" id="KW-0813">Transport</keyword>
<reference evidence="6 7" key="1">
    <citation type="journal article" date="2020" name="Biotechnol. Biofuels">
        <title>New insights from the biogas microbiome by comprehensive genome-resolved metagenomics of nearly 1600 species originating from multiple anaerobic digesters.</title>
        <authorList>
            <person name="Campanaro S."/>
            <person name="Treu L."/>
            <person name="Rodriguez-R L.M."/>
            <person name="Kovalovszki A."/>
            <person name="Ziels R.M."/>
            <person name="Maus I."/>
            <person name="Zhu X."/>
            <person name="Kougias P.G."/>
            <person name="Basile A."/>
            <person name="Luo G."/>
            <person name="Schluter A."/>
            <person name="Konstantinidis K.T."/>
            <person name="Angelidaki I."/>
        </authorList>
    </citation>
    <scope>NUCLEOTIDE SEQUENCE [LARGE SCALE GENOMIC DNA]</scope>
    <source>
        <strain evidence="6">AS27yjCOA_65</strain>
    </source>
</reference>
<evidence type="ECO:0000256" key="3">
    <source>
        <dbReference type="ARBA" id="ARBA00022741"/>
    </source>
</evidence>
<accession>A0A7X9FRW1</accession>
<dbReference type="Pfam" id="PF00005">
    <property type="entry name" value="ABC_tran"/>
    <property type="match status" value="1"/>
</dbReference>
<evidence type="ECO:0000313" key="7">
    <source>
        <dbReference type="Proteomes" id="UP000524246"/>
    </source>
</evidence>
<dbReference type="GO" id="GO:0005524">
    <property type="term" value="F:ATP binding"/>
    <property type="evidence" value="ECO:0007669"/>
    <property type="project" value="UniProtKB-KW"/>
</dbReference>
<evidence type="ECO:0000313" key="6">
    <source>
        <dbReference type="EMBL" id="NMC63082.1"/>
    </source>
</evidence>
<evidence type="ECO:0000256" key="1">
    <source>
        <dbReference type="ARBA" id="ARBA00005417"/>
    </source>
</evidence>
<dbReference type="PANTHER" id="PTHR43335">
    <property type="entry name" value="ABC TRANSPORTER, ATP-BINDING PROTEIN"/>
    <property type="match status" value="1"/>
</dbReference>
<dbReference type="InterPro" id="IPR003439">
    <property type="entry name" value="ABC_transporter-like_ATP-bd"/>
</dbReference>
<evidence type="ECO:0000256" key="4">
    <source>
        <dbReference type="ARBA" id="ARBA00022840"/>
    </source>
</evidence>
<dbReference type="InterPro" id="IPR027417">
    <property type="entry name" value="P-loop_NTPase"/>
</dbReference>
<dbReference type="GO" id="GO:0016887">
    <property type="term" value="F:ATP hydrolysis activity"/>
    <property type="evidence" value="ECO:0007669"/>
    <property type="project" value="InterPro"/>
</dbReference>
<organism evidence="6 7">
    <name type="scientific">SAR324 cluster bacterium</name>
    <dbReference type="NCBI Taxonomy" id="2024889"/>
    <lineage>
        <taxon>Bacteria</taxon>
        <taxon>Deltaproteobacteria</taxon>
        <taxon>SAR324 cluster</taxon>
    </lineage>
</organism>
<name>A0A7X9FRW1_9DELT</name>
<evidence type="ECO:0000256" key="2">
    <source>
        <dbReference type="ARBA" id="ARBA00022448"/>
    </source>
</evidence>
<sequence length="321" mass="35205">MIHEASDNAPILEISDLHYSYTSDWLWRKVPALHGVSIEVQQGEAFGFLGPNGAGKTTTIKCILGLIKPSSGKISIAGKPNTSPESRRELAYLPEQPYFYDHLTPYELVKMYALLSGVQGRNIKRAVQEALEKVDVAPRSRVPLRSLSKGLMQRVGMAQAIVAKPKLLILDEPFSGLDPIGRMQFRNLLIDLKNEGTSIFMSSHILSDVEFVCDRASILINGELKGIIDLKDLPNNRAGSVSFTVSNYKDAEDALRVSAMKVTTQGPLLTATFPERSLAEHALLAALGSGASLESFDYDVASLEEVFMDLVNKSKHEGFTL</sequence>
<comment type="caution">
    <text evidence="6">The sequence shown here is derived from an EMBL/GenBank/DDBJ whole genome shotgun (WGS) entry which is preliminary data.</text>
</comment>
<dbReference type="PROSITE" id="PS50893">
    <property type="entry name" value="ABC_TRANSPORTER_2"/>
    <property type="match status" value="1"/>
</dbReference>